<dbReference type="PRINTS" id="PR00180">
    <property type="entry name" value="CRETINALDHBP"/>
</dbReference>
<evidence type="ECO:0000259" key="1">
    <source>
        <dbReference type="PROSITE" id="PS50191"/>
    </source>
</evidence>
<dbReference type="Pfam" id="PF00650">
    <property type="entry name" value="CRAL_TRIO"/>
    <property type="match status" value="1"/>
</dbReference>
<dbReference type="PANTHER" id="PTHR45657">
    <property type="entry name" value="CRAL-TRIO DOMAIN-CONTAINING PROTEIN YKL091C-RELATED"/>
    <property type="match status" value="1"/>
</dbReference>
<comment type="caution">
    <text evidence="2">The sequence shown here is derived from an EMBL/GenBank/DDBJ whole genome shotgun (WGS) entry which is preliminary data.</text>
</comment>
<dbReference type="Gene3D" id="3.40.525.10">
    <property type="entry name" value="CRAL-TRIO lipid binding domain"/>
    <property type="match status" value="1"/>
</dbReference>
<dbReference type="InterPro" id="IPR011074">
    <property type="entry name" value="CRAL/TRIO_N_dom"/>
</dbReference>
<evidence type="ECO:0000313" key="3">
    <source>
        <dbReference type="Proteomes" id="UP001163046"/>
    </source>
</evidence>
<dbReference type="PROSITE" id="PS50191">
    <property type="entry name" value="CRAL_TRIO"/>
    <property type="match status" value="1"/>
</dbReference>
<dbReference type="Pfam" id="PF03765">
    <property type="entry name" value="CRAL_TRIO_N"/>
    <property type="match status" value="1"/>
</dbReference>
<gene>
    <name evidence="2" type="ORF">OS493_002774</name>
</gene>
<feature type="domain" description="CRAL-TRIO" evidence="1">
    <location>
        <begin position="75"/>
        <end position="245"/>
    </location>
</feature>
<dbReference type="SUPFAM" id="SSF46938">
    <property type="entry name" value="CRAL/TRIO N-terminal domain"/>
    <property type="match status" value="1"/>
</dbReference>
<dbReference type="PANTHER" id="PTHR45657:SF1">
    <property type="entry name" value="CRAL-TRIO DOMAIN-CONTAINING PROTEIN YKL091C-RELATED"/>
    <property type="match status" value="1"/>
</dbReference>
<dbReference type="EMBL" id="MU827778">
    <property type="protein sequence ID" value="KAJ7340051.1"/>
    <property type="molecule type" value="Genomic_DNA"/>
</dbReference>
<organism evidence="2 3">
    <name type="scientific">Desmophyllum pertusum</name>
    <dbReference type="NCBI Taxonomy" id="174260"/>
    <lineage>
        <taxon>Eukaryota</taxon>
        <taxon>Metazoa</taxon>
        <taxon>Cnidaria</taxon>
        <taxon>Anthozoa</taxon>
        <taxon>Hexacorallia</taxon>
        <taxon>Scleractinia</taxon>
        <taxon>Caryophylliina</taxon>
        <taxon>Caryophylliidae</taxon>
        <taxon>Desmophyllum</taxon>
    </lineage>
</organism>
<accession>A0A9W9YFZ8</accession>
<dbReference type="OrthoDB" id="1434354at2759"/>
<evidence type="ECO:0000313" key="2">
    <source>
        <dbReference type="EMBL" id="KAJ7340051.1"/>
    </source>
</evidence>
<dbReference type="Gene3D" id="2.60.120.680">
    <property type="entry name" value="GOLD domain"/>
    <property type="match status" value="1"/>
</dbReference>
<dbReference type="SUPFAM" id="SSF101576">
    <property type="entry name" value="Supernatant protein factor (SPF), C-terminal domain"/>
    <property type="match status" value="1"/>
</dbReference>
<dbReference type="SUPFAM" id="SSF52087">
    <property type="entry name" value="CRAL/TRIO domain"/>
    <property type="match status" value="1"/>
</dbReference>
<dbReference type="InterPro" id="IPR036598">
    <property type="entry name" value="GOLD_dom_sf"/>
</dbReference>
<dbReference type="InterPro" id="IPR051026">
    <property type="entry name" value="PI/PC_transfer"/>
</dbReference>
<proteinExistence type="predicted"/>
<protein>
    <recommendedName>
        <fullName evidence="1">CRAL-TRIO domain-containing protein</fullName>
    </recommendedName>
</protein>
<dbReference type="AlphaFoldDB" id="A0A9W9YFZ8"/>
<keyword evidence="3" id="KW-1185">Reference proteome</keyword>
<dbReference type="SMART" id="SM01100">
    <property type="entry name" value="CRAL_TRIO_N"/>
    <property type="match status" value="1"/>
</dbReference>
<dbReference type="InterPro" id="IPR036865">
    <property type="entry name" value="CRAL-TRIO_dom_sf"/>
</dbReference>
<dbReference type="Proteomes" id="UP001163046">
    <property type="component" value="Unassembled WGS sequence"/>
</dbReference>
<dbReference type="SMART" id="SM00516">
    <property type="entry name" value="SEC14"/>
    <property type="match status" value="1"/>
</dbReference>
<reference evidence="2" key="1">
    <citation type="submission" date="2023-01" db="EMBL/GenBank/DDBJ databases">
        <title>Genome assembly of the deep-sea coral Lophelia pertusa.</title>
        <authorList>
            <person name="Herrera S."/>
            <person name="Cordes E."/>
        </authorList>
    </citation>
    <scope>NUCLEOTIDE SEQUENCE</scope>
    <source>
        <strain evidence="2">USNM1676648</strain>
        <tissue evidence="2">Polyp</tissue>
    </source>
</reference>
<dbReference type="InterPro" id="IPR036273">
    <property type="entry name" value="CRAL/TRIO_N_dom_sf"/>
</dbReference>
<name>A0A9W9YFZ8_9CNID</name>
<sequence length="394" mass="45307">MSGYLGDLSSVQEKSLEELKELLSTEIITADEATLLRFLRARSFDAKAAYNQYTQTREWRINNDIDHILDQDRPLEKEVKKIVSCGFHKHDKFGRPCYIEHTGRMDIAALLKLPSDQFIAWHIWNNEKQIQRMTQLSKKFDRPIESMVHIHDTAGATMVLRKALNSFKRVAKLDQDYYPERMGKIFIVNTPWVFPVLWKIAKIFLDPKTRAKCVVLKSSELHKLGDYFNPEDLPEEFGGTCRCDNGCLPPIPKHMLEVKDNPQLTEQSIGAKKTFTYTVDCDSKKGDLSIAWYFKATSKDIQFGVKFKPKPHSGWKDDANEIDDIWVEDLEPILECETSITGFYAPPCPGICTLVWDNSNCKWLSRTIKYHVMVSEADSDSDEEIPTNGNKENS</sequence>
<dbReference type="CDD" id="cd00170">
    <property type="entry name" value="SEC14"/>
    <property type="match status" value="1"/>
</dbReference>
<dbReference type="InterPro" id="IPR001251">
    <property type="entry name" value="CRAL-TRIO_dom"/>
</dbReference>